<accession>A0A7M5X7F7</accession>
<evidence type="ECO:0000313" key="3">
    <source>
        <dbReference type="Proteomes" id="UP000594262"/>
    </source>
</evidence>
<dbReference type="Proteomes" id="UP000594262">
    <property type="component" value="Unplaced"/>
</dbReference>
<protein>
    <submittedName>
        <fullName evidence="2">Uncharacterized protein</fullName>
    </submittedName>
</protein>
<evidence type="ECO:0000256" key="1">
    <source>
        <dbReference type="SAM" id="MobiDB-lite"/>
    </source>
</evidence>
<name>A0A7M5X7F7_9CNID</name>
<keyword evidence="3" id="KW-1185">Reference proteome</keyword>
<dbReference type="EnsemblMetazoa" id="CLYHEMT018963.1">
    <property type="protein sequence ID" value="CLYHEMP018963.1"/>
    <property type="gene ID" value="CLYHEMG018963"/>
</dbReference>
<dbReference type="AlphaFoldDB" id="A0A7M5X7F7"/>
<sequence>MFSSKGRLIKMTEKGQALHLQKLLSQRKDDRGHLYTQLNVIDTIINSEEYNIDRASGEHDLFLDLYRRFQVSHGKCEVLLSEEDKPSFIKDAFKVEEEVTAISELFKQWTHSRRAESTKSKSRSSKSKSRSSKSSK</sequence>
<feature type="compositionally biased region" description="Basic residues" evidence="1">
    <location>
        <begin position="120"/>
        <end position="136"/>
    </location>
</feature>
<reference evidence="2" key="1">
    <citation type="submission" date="2021-01" db="UniProtKB">
        <authorList>
            <consortium name="EnsemblMetazoa"/>
        </authorList>
    </citation>
    <scope>IDENTIFICATION</scope>
</reference>
<feature type="region of interest" description="Disordered" evidence="1">
    <location>
        <begin position="110"/>
        <end position="136"/>
    </location>
</feature>
<proteinExistence type="predicted"/>
<evidence type="ECO:0000313" key="2">
    <source>
        <dbReference type="EnsemblMetazoa" id="CLYHEMP018963.1"/>
    </source>
</evidence>
<organism evidence="2 3">
    <name type="scientific">Clytia hemisphaerica</name>
    <dbReference type="NCBI Taxonomy" id="252671"/>
    <lineage>
        <taxon>Eukaryota</taxon>
        <taxon>Metazoa</taxon>
        <taxon>Cnidaria</taxon>
        <taxon>Hydrozoa</taxon>
        <taxon>Hydroidolina</taxon>
        <taxon>Leptothecata</taxon>
        <taxon>Obeliida</taxon>
        <taxon>Clytiidae</taxon>
        <taxon>Clytia</taxon>
    </lineage>
</organism>